<dbReference type="PANTHER" id="PTHR43046">
    <property type="entry name" value="GDP-MANNOSE MANNOSYL HYDROLASE"/>
    <property type="match status" value="1"/>
</dbReference>
<dbReference type="SUPFAM" id="SSF55811">
    <property type="entry name" value="Nudix"/>
    <property type="match status" value="1"/>
</dbReference>
<reference evidence="6" key="1">
    <citation type="submission" date="2021-10" db="EMBL/GenBank/DDBJ databases">
        <title>Streptomonospora sp. nov., isolated from mangrove soil.</title>
        <authorList>
            <person name="Chen X."/>
            <person name="Ge X."/>
            <person name="Liu W."/>
        </authorList>
    </citation>
    <scope>NUCLEOTIDE SEQUENCE</scope>
    <source>
        <strain evidence="6">S1-112</strain>
    </source>
</reference>
<evidence type="ECO:0000313" key="7">
    <source>
        <dbReference type="Proteomes" id="UP001140076"/>
    </source>
</evidence>
<comment type="cofactor">
    <cofactor evidence="1">
        <name>Mg(2+)</name>
        <dbReference type="ChEBI" id="CHEBI:18420"/>
    </cofactor>
</comment>
<keyword evidence="3" id="KW-0460">Magnesium</keyword>
<dbReference type="RefSeq" id="WP_270070774.1">
    <property type="nucleotide sequence ID" value="NZ_JAJAQC010000004.1"/>
</dbReference>
<sequence length="292" mass="30633">MAAPAAPRTARRVTAHLLWTDPQGRAVLPPSPDDPDAPPHGGETLPGGRVRYGEDPAQVARTAAGAPPGTPLTPRDVRTELTLLHSAEGPLELHTDRLYYTAPLAACPAPPTGRRVPLRAAAALPALPAPADLVEEEPARPGRSLRRLAAYGVVTDPAGRLLLSLIAPGFPGENTWHLPGGGVDHGENPRAALRREIAEETDQDAGVGALITITHHSSDRPPDPRTPTTQTYAVWTFFHAHVADPGTPRVTEVEGSTADCAWFTTEELADLPLSRTAQEGLAAIAAGAGLRG</sequence>
<dbReference type="EMBL" id="JAJAQC010000004">
    <property type="protein sequence ID" value="MDA0563493.1"/>
    <property type="molecule type" value="Genomic_DNA"/>
</dbReference>
<keyword evidence="7" id="KW-1185">Reference proteome</keyword>
<organism evidence="6 7">
    <name type="scientific">Streptomonospora mangrovi</name>
    <dbReference type="NCBI Taxonomy" id="2883123"/>
    <lineage>
        <taxon>Bacteria</taxon>
        <taxon>Bacillati</taxon>
        <taxon>Actinomycetota</taxon>
        <taxon>Actinomycetes</taxon>
        <taxon>Streptosporangiales</taxon>
        <taxon>Nocardiopsidaceae</taxon>
        <taxon>Streptomonospora</taxon>
    </lineage>
</organism>
<keyword evidence="2" id="KW-0378">Hydrolase</keyword>
<evidence type="ECO:0000256" key="2">
    <source>
        <dbReference type="ARBA" id="ARBA00022801"/>
    </source>
</evidence>
<dbReference type="Proteomes" id="UP001140076">
    <property type="component" value="Unassembled WGS sequence"/>
</dbReference>
<gene>
    <name evidence="6" type="ORF">LG943_03985</name>
</gene>
<dbReference type="PROSITE" id="PS51462">
    <property type="entry name" value="NUDIX"/>
    <property type="match status" value="1"/>
</dbReference>
<evidence type="ECO:0000256" key="4">
    <source>
        <dbReference type="SAM" id="MobiDB-lite"/>
    </source>
</evidence>
<evidence type="ECO:0000259" key="5">
    <source>
        <dbReference type="PROSITE" id="PS51462"/>
    </source>
</evidence>
<dbReference type="AlphaFoldDB" id="A0A9X3NJX2"/>
<accession>A0A9X3NJX2</accession>
<dbReference type="Gene3D" id="3.90.79.10">
    <property type="entry name" value="Nucleoside Triphosphate Pyrophosphohydrolase"/>
    <property type="match status" value="1"/>
</dbReference>
<name>A0A9X3NJX2_9ACTN</name>
<evidence type="ECO:0000313" key="6">
    <source>
        <dbReference type="EMBL" id="MDA0563493.1"/>
    </source>
</evidence>
<dbReference type="Pfam" id="PF00293">
    <property type="entry name" value="NUDIX"/>
    <property type="match status" value="1"/>
</dbReference>
<dbReference type="InterPro" id="IPR015797">
    <property type="entry name" value="NUDIX_hydrolase-like_dom_sf"/>
</dbReference>
<protein>
    <submittedName>
        <fullName evidence="6">NUDIX domain-containing protein</fullName>
    </submittedName>
</protein>
<dbReference type="PANTHER" id="PTHR43046:SF12">
    <property type="entry name" value="GDP-MANNOSE MANNOSYL HYDROLASE"/>
    <property type="match status" value="1"/>
</dbReference>
<dbReference type="InterPro" id="IPR000086">
    <property type="entry name" value="NUDIX_hydrolase_dom"/>
</dbReference>
<comment type="caution">
    <text evidence="6">The sequence shown here is derived from an EMBL/GenBank/DDBJ whole genome shotgun (WGS) entry which is preliminary data.</text>
</comment>
<evidence type="ECO:0000256" key="1">
    <source>
        <dbReference type="ARBA" id="ARBA00001946"/>
    </source>
</evidence>
<dbReference type="CDD" id="cd02883">
    <property type="entry name" value="NUDIX_Hydrolase"/>
    <property type="match status" value="1"/>
</dbReference>
<feature type="region of interest" description="Disordered" evidence="4">
    <location>
        <begin position="1"/>
        <end position="53"/>
    </location>
</feature>
<evidence type="ECO:0000256" key="3">
    <source>
        <dbReference type="ARBA" id="ARBA00022842"/>
    </source>
</evidence>
<feature type="domain" description="Nudix hydrolase" evidence="5">
    <location>
        <begin position="145"/>
        <end position="285"/>
    </location>
</feature>
<proteinExistence type="predicted"/>
<dbReference type="GO" id="GO:0016787">
    <property type="term" value="F:hydrolase activity"/>
    <property type="evidence" value="ECO:0007669"/>
    <property type="project" value="UniProtKB-KW"/>
</dbReference>